<dbReference type="Gene3D" id="1.10.287.470">
    <property type="entry name" value="Helix hairpin bin"/>
    <property type="match status" value="1"/>
</dbReference>
<dbReference type="Pfam" id="PF25917">
    <property type="entry name" value="BSH_RND"/>
    <property type="match status" value="1"/>
</dbReference>
<evidence type="ECO:0000259" key="7">
    <source>
        <dbReference type="Pfam" id="PF25967"/>
    </source>
</evidence>
<dbReference type="GO" id="GO:0005886">
    <property type="term" value="C:plasma membrane"/>
    <property type="evidence" value="ECO:0007669"/>
    <property type="project" value="TreeGrafter"/>
</dbReference>
<dbReference type="STRING" id="1581557.BN1208_0019"/>
<evidence type="ECO:0000259" key="6">
    <source>
        <dbReference type="Pfam" id="PF25944"/>
    </source>
</evidence>
<dbReference type="Proteomes" id="UP000064007">
    <property type="component" value="Chromosome 1"/>
</dbReference>
<comment type="subcellular location">
    <subcellularLocation>
        <location evidence="1">Cell envelope</location>
    </subcellularLocation>
</comment>
<protein>
    <submittedName>
        <fullName evidence="8">Efflux transporter, RND family, MFP subunit</fullName>
    </submittedName>
</protein>
<dbReference type="RefSeq" id="WP_052734585.1">
    <property type="nucleotide sequence ID" value="NZ_LN827929.1"/>
</dbReference>
<dbReference type="InterPro" id="IPR058624">
    <property type="entry name" value="MdtA-like_HH"/>
</dbReference>
<gene>
    <name evidence="8" type="ORF">BN1208_0019</name>
</gene>
<dbReference type="InterPro" id="IPR058625">
    <property type="entry name" value="MdtA-like_BSH"/>
</dbReference>
<dbReference type="Gene3D" id="2.40.50.100">
    <property type="match status" value="1"/>
</dbReference>
<dbReference type="PANTHER" id="PTHR30158">
    <property type="entry name" value="ACRA/E-RELATED COMPONENT OF DRUG EFFLUX TRANSPORTER"/>
    <property type="match status" value="1"/>
</dbReference>
<feature type="domain" description="Multidrug resistance protein MdtA-like beta-barrel" evidence="6">
    <location>
        <begin position="194"/>
        <end position="277"/>
    </location>
</feature>
<dbReference type="GO" id="GO:0030313">
    <property type="term" value="C:cell envelope"/>
    <property type="evidence" value="ECO:0007669"/>
    <property type="project" value="UniProtKB-SubCell"/>
</dbReference>
<dbReference type="OrthoDB" id="9783047at2"/>
<dbReference type="HOGENOM" id="CLU_018816_2_1_4"/>
<dbReference type="Gene3D" id="2.40.30.170">
    <property type="match status" value="1"/>
</dbReference>
<dbReference type="FunFam" id="2.40.420.20:FF:000001">
    <property type="entry name" value="Efflux RND transporter periplasmic adaptor subunit"/>
    <property type="match status" value="1"/>
</dbReference>
<sequence>MLFLVGCHKPPEQSGMPPNFVMPVTMLEVTPSSVPITAEAVGQTEGAKEVEIRPRVGGILLKRKYNEGSPVKAGQTLFTIDPEPYKIALNQARAQYNQNLARAEQAKREKKRLESLIESQSISQREFDNATSDESISVAALAQSRANLRQAELNLSYTNVTAPVDGISGRFQFSEGALISANTSLLTTLAQVNPIWVRFSFSDNELKQLGGALNEKNIQEVSMILSGGNEYPKKGKINFAASEINPSLGTQELRATFENNERQILPGQFVRVRVNTGKKDGVFLLPQLAVLNSDQGKFVFVVNEKSQATPRPVVTGQWKGKDWVILGGLQAGDKVIIDNLIKVRPGMPVTNMPSFKK</sequence>
<feature type="domain" description="Multidrug resistance protein MdtA-like alpha-helical hairpin" evidence="4">
    <location>
        <begin position="89"/>
        <end position="158"/>
    </location>
</feature>
<feature type="domain" description="Multidrug resistance protein MdtA-like barrel-sandwich hybrid" evidence="5">
    <location>
        <begin position="49"/>
        <end position="184"/>
    </location>
</feature>
<evidence type="ECO:0000256" key="3">
    <source>
        <dbReference type="SAM" id="Coils"/>
    </source>
</evidence>
<dbReference type="Pfam" id="PF25967">
    <property type="entry name" value="RND-MFP_C"/>
    <property type="match status" value="1"/>
</dbReference>
<dbReference type="InterPro" id="IPR058627">
    <property type="entry name" value="MdtA-like_C"/>
</dbReference>
<dbReference type="AlphaFoldDB" id="A0A0D6EUH5"/>
<comment type="similarity">
    <text evidence="2">Belongs to the membrane fusion protein (MFP) (TC 8.A.1) family.</text>
</comment>
<reference evidence="9" key="1">
    <citation type="submission" date="2014-12" db="EMBL/GenBank/DDBJ databases">
        <authorList>
            <person name="Salcher M.M."/>
        </authorList>
    </citation>
    <scope>NUCLEOTIDE SEQUENCE [LARGE SCALE GENOMIC DNA]</scope>
    <source>
        <strain evidence="9">MMS-10A-171</strain>
    </source>
</reference>
<dbReference type="GO" id="GO:0046677">
    <property type="term" value="P:response to antibiotic"/>
    <property type="evidence" value="ECO:0007669"/>
    <property type="project" value="TreeGrafter"/>
</dbReference>
<organism evidence="8 9">
    <name type="scientific">Candidatus Methylopumilus planktonicus</name>
    <dbReference type="NCBI Taxonomy" id="1581557"/>
    <lineage>
        <taxon>Bacteria</taxon>
        <taxon>Pseudomonadati</taxon>
        <taxon>Pseudomonadota</taxon>
        <taxon>Betaproteobacteria</taxon>
        <taxon>Nitrosomonadales</taxon>
        <taxon>Methylophilaceae</taxon>
        <taxon>Candidatus Methylopumilus</taxon>
    </lineage>
</organism>
<dbReference type="InterPro" id="IPR006143">
    <property type="entry name" value="RND_pump_MFP"/>
</dbReference>
<dbReference type="SUPFAM" id="SSF111369">
    <property type="entry name" value="HlyD-like secretion proteins"/>
    <property type="match status" value="1"/>
</dbReference>
<evidence type="ECO:0000259" key="4">
    <source>
        <dbReference type="Pfam" id="PF25876"/>
    </source>
</evidence>
<evidence type="ECO:0000259" key="5">
    <source>
        <dbReference type="Pfam" id="PF25917"/>
    </source>
</evidence>
<dbReference type="InterPro" id="IPR058626">
    <property type="entry name" value="MdtA-like_b-barrel"/>
</dbReference>
<feature type="domain" description="Multidrug resistance protein MdtA-like C-terminal permuted SH3" evidence="7">
    <location>
        <begin position="283"/>
        <end position="340"/>
    </location>
</feature>
<feature type="coiled-coil region" evidence="3">
    <location>
        <begin position="86"/>
        <end position="123"/>
    </location>
</feature>
<dbReference type="NCBIfam" id="TIGR01730">
    <property type="entry name" value="RND_mfp"/>
    <property type="match status" value="1"/>
</dbReference>
<keyword evidence="3" id="KW-0175">Coiled coil</keyword>
<evidence type="ECO:0000313" key="9">
    <source>
        <dbReference type="Proteomes" id="UP000064007"/>
    </source>
</evidence>
<dbReference type="EMBL" id="LN827929">
    <property type="protein sequence ID" value="CEZ18917.1"/>
    <property type="molecule type" value="Genomic_DNA"/>
</dbReference>
<evidence type="ECO:0000256" key="2">
    <source>
        <dbReference type="ARBA" id="ARBA00009477"/>
    </source>
</evidence>
<name>A0A0D6EUH5_9PROT</name>
<dbReference type="Gene3D" id="2.40.420.20">
    <property type="match status" value="1"/>
</dbReference>
<evidence type="ECO:0000256" key="1">
    <source>
        <dbReference type="ARBA" id="ARBA00004196"/>
    </source>
</evidence>
<keyword evidence="9" id="KW-1185">Reference proteome</keyword>
<proteinExistence type="inferred from homology"/>
<evidence type="ECO:0000313" key="8">
    <source>
        <dbReference type="EMBL" id="CEZ18917.1"/>
    </source>
</evidence>
<dbReference type="KEGG" id="mbat:BN1208_0019"/>
<dbReference type="GO" id="GO:0022857">
    <property type="term" value="F:transmembrane transporter activity"/>
    <property type="evidence" value="ECO:0007669"/>
    <property type="project" value="InterPro"/>
</dbReference>
<dbReference type="Pfam" id="PF25944">
    <property type="entry name" value="Beta-barrel_RND"/>
    <property type="match status" value="1"/>
</dbReference>
<accession>A0A0D6EUH5</accession>
<dbReference type="Pfam" id="PF25876">
    <property type="entry name" value="HH_MFP_RND"/>
    <property type="match status" value="1"/>
</dbReference>